<evidence type="ECO:0000313" key="3">
    <source>
        <dbReference type="Proteomes" id="UP000236291"/>
    </source>
</evidence>
<gene>
    <name evidence="2" type="ORF">L195_g049784</name>
</gene>
<comment type="caution">
    <text evidence="2">The sequence shown here is derived from an EMBL/GenBank/DDBJ whole genome shotgun (WGS) entry which is preliminary data.</text>
</comment>
<protein>
    <submittedName>
        <fullName evidence="2">Envelope-like protein</fullName>
    </submittedName>
</protein>
<dbReference type="Proteomes" id="UP000236291">
    <property type="component" value="Unassembled WGS sequence"/>
</dbReference>
<dbReference type="AlphaFoldDB" id="A0A2K3JQE9"/>
<dbReference type="EMBL" id="ASHM01074161">
    <property type="protein sequence ID" value="PNX56250.1"/>
    <property type="molecule type" value="Genomic_DNA"/>
</dbReference>
<proteinExistence type="predicted"/>
<evidence type="ECO:0000313" key="2">
    <source>
        <dbReference type="EMBL" id="PNX56250.1"/>
    </source>
</evidence>
<name>A0A2K3JQE9_TRIPR</name>
<reference evidence="2 3" key="1">
    <citation type="journal article" date="2014" name="Am. J. Bot.">
        <title>Genome assembly and annotation for red clover (Trifolium pratense; Fabaceae).</title>
        <authorList>
            <person name="Istvanek J."/>
            <person name="Jaros M."/>
            <person name="Krenek A."/>
            <person name="Repkova J."/>
        </authorList>
    </citation>
    <scope>NUCLEOTIDE SEQUENCE [LARGE SCALE GENOMIC DNA]</scope>
    <source>
        <strain evidence="3">cv. Tatra</strain>
        <tissue evidence="2">Young leaves</tissue>
    </source>
</reference>
<feature type="compositionally biased region" description="Acidic residues" evidence="1">
    <location>
        <begin position="115"/>
        <end position="125"/>
    </location>
</feature>
<accession>A0A2K3JQE9</accession>
<organism evidence="2 3">
    <name type="scientific">Trifolium pratense</name>
    <name type="common">Red clover</name>
    <dbReference type="NCBI Taxonomy" id="57577"/>
    <lineage>
        <taxon>Eukaryota</taxon>
        <taxon>Viridiplantae</taxon>
        <taxon>Streptophyta</taxon>
        <taxon>Embryophyta</taxon>
        <taxon>Tracheophyta</taxon>
        <taxon>Spermatophyta</taxon>
        <taxon>Magnoliopsida</taxon>
        <taxon>eudicotyledons</taxon>
        <taxon>Gunneridae</taxon>
        <taxon>Pentapetalae</taxon>
        <taxon>rosids</taxon>
        <taxon>fabids</taxon>
        <taxon>Fabales</taxon>
        <taxon>Fabaceae</taxon>
        <taxon>Papilionoideae</taxon>
        <taxon>50 kb inversion clade</taxon>
        <taxon>NPAAA clade</taxon>
        <taxon>Hologalegina</taxon>
        <taxon>IRL clade</taxon>
        <taxon>Trifolieae</taxon>
        <taxon>Trifolium</taxon>
    </lineage>
</organism>
<evidence type="ECO:0000256" key="1">
    <source>
        <dbReference type="SAM" id="MobiDB-lite"/>
    </source>
</evidence>
<reference evidence="2 3" key="2">
    <citation type="journal article" date="2017" name="Front. Plant Sci.">
        <title>Gene Classification and Mining of Molecular Markers Useful in Red Clover (Trifolium pratense) Breeding.</title>
        <authorList>
            <person name="Istvanek J."/>
            <person name="Dluhosova J."/>
            <person name="Dluhos P."/>
            <person name="Patkova L."/>
            <person name="Nedelnik J."/>
            <person name="Repkova J."/>
        </authorList>
    </citation>
    <scope>NUCLEOTIDE SEQUENCE [LARGE SCALE GENOMIC DNA]</scope>
    <source>
        <strain evidence="3">cv. Tatra</strain>
        <tissue evidence="2">Young leaves</tissue>
    </source>
</reference>
<feature type="region of interest" description="Disordered" evidence="1">
    <location>
        <begin position="95"/>
        <end position="131"/>
    </location>
</feature>
<sequence length="131" mass="13800">MPIAFPTLICSIVLSQHPDICTNSDVPVSRPSALTMDFRLLEGKHVADIAAASAKTPAVGMTNQQMIANLKEVSKMLGEKKELVDGVIQALEFAQPQANEDGVGPSHDASHDDDLAGGDTEEMDSDGSPSI</sequence>